<comment type="caution">
    <text evidence="3">The sequence shown here is derived from an EMBL/GenBank/DDBJ whole genome shotgun (WGS) entry which is preliminary data.</text>
</comment>
<protein>
    <recommendedName>
        <fullName evidence="2">DEAD-box helicase OB fold domain-containing protein</fullName>
    </recommendedName>
</protein>
<dbReference type="GO" id="GO:0003724">
    <property type="term" value="F:RNA helicase activity"/>
    <property type="evidence" value="ECO:0007669"/>
    <property type="project" value="UniProtKB-EC"/>
</dbReference>
<evidence type="ECO:0000256" key="1">
    <source>
        <dbReference type="ARBA" id="ARBA00047984"/>
    </source>
</evidence>
<keyword evidence="4" id="KW-1185">Reference proteome</keyword>
<evidence type="ECO:0000259" key="2">
    <source>
        <dbReference type="Pfam" id="PF07717"/>
    </source>
</evidence>
<dbReference type="PANTHER" id="PTHR18934:SF83">
    <property type="entry name" value="PRE-MRNA-SPLICING FACTOR ATP-DEPENDENT RNA HELICASE DHX16"/>
    <property type="match status" value="1"/>
</dbReference>
<evidence type="ECO:0000313" key="4">
    <source>
        <dbReference type="Proteomes" id="UP000821853"/>
    </source>
</evidence>
<accession>A0A9J6FBU3</accession>
<evidence type="ECO:0000313" key="3">
    <source>
        <dbReference type="EMBL" id="KAH9359801.1"/>
    </source>
</evidence>
<dbReference type="OrthoDB" id="10253254at2759"/>
<comment type="catalytic activity">
    <reaction evidence="1">
        <text>ATP + H2O = ADP + phosphate + H(+)</text>
        <dbReference type="Rhea" id="RHEA:13065"/>
        <dbReference type="ChEBI" id="CHEBI:15377"/>
        <dbReference type="ChEBI" id="CHEBI:15378"/>
        <dbReference type="ChEBI" id="CHEBI:30616"/>
        <dbReference type="ChEBI" id="CHEBI:43474"/>
        <dbReference type="ChEBI" id="CHEBI:456216"/>
        <dbReference type="EC" id="3.6.4.13"/>
    </reaction>
</comment>
<organism evidence="3 4">
    <name type="scientific">Haemaphysalis longicornis</name>
    <name type="common">Bush tick</name>
    <dbReference type="NCBI Taxonomy" id="44386"/>
    <lineage>
        <taxon>Eukaryota</taxon>
        <taxon>Metazoa</taxon>
        <taxon>Ecdysozoa</taxon>
        <taxon>Arthropoda</taxon>
        <taxon>Chelicerata</taxon>
        <taxon>Arachnida</taxon>
        <taxon>Acari</taxon>
        <taxon>Parasitiformes</taxon>
        <taxon>Ixodida</taxon>
        <taxon>Ixodoidea</taxon>
        <taxon>Ixodidae</taxon>
        <taxon>Haemaphysalinae</taxon>
        <taxon>Haemaphysalis</taxon>
    </lineage>
</organism>
<gene>
    <name evidence="3" type="ORF">HPB48_015814</name>
</gene>
<feature type="domain" description="DEAD-box helicase OB fold" evidence="2">
    <location>
        <begin position="54"/>
        <end position="131"/>
    </location>
</feature>
<dbReference type="InterPro" id="IPR011709">
    <property type="entry name" value="DEAD-box_helicase_OB_fold"/>
</dbReference>
<dbReference type="GO" id="GO:0071013">
    <property type="term" value="C:catalytic step 2 spliceosome"/>
    <property type="evidence" value="ECO:0007669"/>
    <property type="project" value="TreeGrafter"/>
</dbReference>
<dbReference type="EMBL" id="JABSTR010000001">
    <property type="protein sequence ID" value="KAH9359801.1"/>
    <property type="molecule type" value="Genomic_DNA"/>
</dbReference>
<dbReference type="AlphaFoldDB" id="A0A9J6FBU3"/>
<dbReference type="VEuPathDB" id="VectorBase:HLOH_055430"/>
<dbReference type="Proteomes" id="UP000821853">
    <property type="component" value="Chromosome 1"/>
</dbReference>
<dbReference type="PANTHER" id="PTHR18934">
    <property type="entry name" value="ATP-DEPENDENT RNA HELICASE"/>
    <property type="match status" value="1"/>
</dbReference>
<dbReference type="GO" id="GO:0003723">
    <property type="term" value="F:RNA binding"/>
    <property type="evidence" value="ECO:0007669"/>
    <property type="project" value="TreeGrafter"/>
</dbReference>
<dbReference type="Pfam" id="PF07717">
    <property type="entry name" value="OB_NTP_bind"/>
    <property type="match status" value="1"/>
</dbReference>
<reference evidence="3 4" key="1">
    <citation type="journal article" date="2020" name="Cell">
        <title>Large-Scale Comparative Analyses of Tick Genomes Elucidate Their Genetic Diversity and Vector Capacities.</title>
        <authorList>
            <consortium name="Tick Genome and Microbiome Consortium (TIGMIC)"/>
            <person name="Jia N."/>
            <person name="Wang J."/>
            <person name="Shi W."/>
            <person name="Du L."/>
            <person name="Sun Y."/>
            <person name="Zhan W."/>
            <person name="Jiang J.F."/>
            <person name="Wang Q."/>
            <person name="Zhang B."/>
            <person name="Ji P."/>
            <person name="Bell-Sakyi L."/>
            <person name="Cui X.M."/>
            <person name="Yuan T.T."/>
            <person name="Jiang B.G."/>
            <person name="Yang W.F."/>
            <person name="Lam T.T."/>
            <person name="Chang Q.C."/>
            <person name="Ding S.J."/>
            <person name="Wang X.J."/>
            <person name="Zhu J.G."/>
            <person name="Ruan X.D."/>
            <person name="Zhao L."/>
            <person name="Wei J.T."/>
            <person name="Ye R.Z."/>
            <person name="Que T.C."/>
            <person name="Du C.H."/>
            <person name="Zhou Y.H."/>
            <person name="Cheng J.X."/>
            <person name="Dai P.F."/>
            <person name="Guo W.B."/>
            <person name="Han X.H."/>
            <person name="Huang E.J."/>
            <person name="Li L.F."/>
            <person name="Wei W."/>
            <person name="Gao Y.C."/>
            <person name="Liu J.Z."/>
            <person name="Shao H.Z."/>
            <person name="Wang X."/>
            <person name="Wang C.C."/>
            <person name="Yang T.C."/>
            <person name="Huo Q.B."/>
            <person name="Li W."/>
            <person name="Chen H.Y."/>
            <person name="Chen S.E."/>
            <person name="Zhou L.G."/>
            <person name="Ni X.B."/>
            <person name="Tian J.H."/>
            <person name="Sheng Y."/>
            <person name="Liu T."/>
            <person name="Pan Y.S."/>
            <person name="Xia L.Y."/>
            <person name="Li J."/>
            <person name="Zhao F."/>
            <person name="Cao W.C."/>
        </authorList>
    </citation>
    <scope>NUCLEOTIDE SEQUENCE [LARGE SCALE GENOMIC DNA]</scope>
    <source>
        <strain evidence="3">HaeL-2018</strain>
    </source>
</reference>
<name>A0A9J6FBU3_HAELO</name>
<sequence length="348" mass="39807">MQWADTDYSTQWCYENFLQQRSMKRARDIRDQLQGLMERVEVELLSSREDTVAIRKAITAGYFYHTARFSKGGHYKTVKHQQTVMMHPNSALFEELPRWVVYFELVFTTKEFMRQVIEIDNAWLLEVAPHYYKAKDLDDSATKKMPKNTGKARQDLVSRGDWRCQQSPPSAFLAMRHLWRLLLACRYDSMLSAATVLLKQTLKDSNTAAKCEISVDLLSLSNQSLAAVSKRGEKKKDCSCLAAGEHMPPHKSCPYTGRCKGRCRALFGVGKANGAGRKARNQLRWPARMAARQPLCISQRHSRLRVPFRAEADLRETLCFRDGQVCAGATALSNLLVAPRLVRTRSRR</sequence>
<proteinExistence type="predicted"/>